<sequence>MVRPKALLFDLDGTLVDSRRDIAEACNAALVAHGRAPLPIERVSTMIGDGARLLVARAFELPEQDPLVGEALATFKAHYAAHPCVHTTLLPGARAALQTGLRSALVTNKPREITLLLLDALGIRASFEEVWGGDGPLKPSPAGILAVLDRMKLAPSDVWFVGDGPQDVGAGKAAGCYTVAVDGAIASHDALRAAGPELVIADLNELVARL</sequence>
<reference evidence="5 6" key="1">
    <citation type="submission" date="2015-08" db="EMBL/GenBank/DDBJ databases">
        <authorList>
            <person name="Babu N.S."/>
            <person name="Beckwith C.J."/>
            <person name="Beseler K.G."/>
            <person name="Brison A."/>
            <person name="Carone J.V."/>
            <person name="Caskin T.P."/>
            <person name="Diamond M."/>
            <person name="Durham M.E."/>
            <person name="Foxe J.M."/>
            <person name="Go M."/>
            <person name="Henderson B.A."/>
            <person name="Jones I.B."/>
            <person name="McGettigan J.A."/>
            <person name="Micheletti S.J."/>
            <person name="Nasrallah M.E."/>
            <person name="Ortiz D."/>
            <person name="Piller C.R."/>
            <person name="Privatt S.R."/>
            <person name="Schneider S.L."/>
            <person name="Sharp S."/>
            <person name="Smith T.C."/>
            <person name="Stanton J.D."/>
            <person name="Ullery H.E."/>
            <person name="Wilson R.J."/>
            <person name="Serrano M.G."/>
            <person name="Buck G."/>
            <person name="Lee V."/>
            <person name="Wang Y."/>
            <person name="Carvalho R."/>
            <person name="Voegtly L."/>
            <person name="Shi R."/>
            <person name="Duckworth R."/>
            <person name="Johnson A."/>
            <person name="Loviza R."/>
            <person name="Walstead R."/>
            <person name="Shah Z."/>
            <person name="Kiflezghi M."/>
            <person name="Wade K."/>
            <person name="Ball S.L."/>
            <person name="Bradley K.W."/>
            <person name="Asai D.J."/>
            <person name="Bowman C.A."/>
            <person name="Russell D.A."/>
            <person name="Pope W.H."/>
            <person name="Jacobs-Sera D."/>
            <person name="Hendrix R.W."/>
            <person name="Hatfull G.F."/>
        </authorList>
    </citation>
    <scope>NUCLEOTIDE SEQUENCE [LARGE SCALE GENOMIC DNA]</scope>
    <source>
        <strain evidence="5 6">DSM 27648</strain>
    </source>
</reference>
<evidence type="ECO:0000256" key="3">
    <source>
        <dbReference type="ARBA" id="ARBA00006171"/>
    </source>
</evidence>
<dbReference type="Gene3D" id="1.10.150.240">
    <property type="entry name" value="Putative phosphatase, domain 2"/>
    <property type="match status" value="1"/>
</dbReference>
<dbReference type="RefSeq" id="WP_169927222.1">
    <property type="nucleotide sequence ID" value="NZ_CP012333.1"/>
</dbReference>
<dbReference type="SFLD" id="SFLDS00003">
    <property type="entry name" value="Haloacid_Dehalogenase"/>
    <property type="match status" value="1"/>
</dbReference>
<dbReference type="KEGG" id="llu:AKJ09_00770"/>
<evidence type="ECO:0000256" key="4">
    <source>
        <dbReference type="ARBA" id="ARBA00013078"/>
    </source>
</evidence>
<dbReference type="PANTHER" id="PTHR43434">
    <property type="entry name" value="PHOSPHOGLYCOLATE PHOSPHATASE"/>
    <property type="match status" value="1"/>
</dbReference>
<comment type="catalytic activity">
    <reaction evidence="1">
        <text>2-phosphoglycolate + H2O = glycolate + phosphate</text>
        <dbReference type="Rhea" id="RHEA:14369"/>
        <dbReference type="ChEBI" id="CHEBI:15377"/>
        <dbReference type="ChEBI" id="CHEBI:29805"/>
        <dbReference type="ChEBI" id="CHEBI:43474"/>
        <dbReference type="ChEBI" id="CHEBI:58033"/>
        <dbReference type="EC" id="3.1.3.18"/>
    </reaction>
</comment>
<dbReference type="GO" id="GO:0006281">
    <property type="term" value="P:DNA repair"/>
    <property type="evidence" value="ECO:0007669"/>
    <property type="project" value="TreeGrafter"/>
</dbReference>
<evidence type="ECO:0000313" key="6">
    <source>
        <dbReference type="Proteomes" id="UP000064967"/>
    </source>
</evidence>
<comment type="pathway">
    <text evidence="2">Organic acid metabolism; glycolate biosynthesis; glycolate from 2-phosphoglycolate: step 1/1.</text>
</comment>
<name>A0A0K1PL13_9BACT</name>
<dbReference type="STRING" id="1391654.AKJ09_00770"/>
<evidence type="ECO:0000313" key="5">
    <source>
        <dbReference type="EMBL" id="AKU94106.1"/>
    </source>
</evidence>
<dbReference type="Pfam" id="PF00702">
    <property type="entry name" value="Hydrolase"/>
    <property type="match status" value="1"/>
</dbReference>
<dbReference type="InterPro" id="IPR023214">
    <property type="entry name" value="HAD_sf"/>
</dbReference>
<evidence type="ECO:0000256" key="1">
    <source>
        <dbReference type="ARBA" id="ARBA00000830"/>
    </source>
</evidence>
<gene>
    <name evidence="5" type="ORF">AKJ09_00770</name>
</gene>
<dbReference type="EC" id="3.1.3.18" evidence="4"/>
<dbReference type="SFLD" id="SFLDG01129">
    <property type="entry name" value="C1.5:_HAD__Beta-PGM__Phosphata"/>
    <property type="match status" value="1"/>
</dbReference>
<comment type="similarity">
    <text evidence="3">Belongs to the HAD-like hydrolase superfamily. CbbY/CbbZ/Gph/YieH family.</text>
</comment>
<protein>
    <recommendedName>
        <fullName evidence="4">phosphoglycolate phosphatase</fullName>
        <ecNumber evidence="4">3.1.3.18</ecNumber>
    </recommendedName>
</protein>
<evidence type="ECO:0000256" key="2">
    <source>
        <dbReference type="ARBA" id="ARBA00004818"/>
    </source>
</evidence>
<dbReference type="EMBL" id="CP012333">
    <property type="protein sequence ID" value="AKU94106.1"/>
    <property type="molecule type" value="Genomic_DNA"/>
</dbReference>
<dbReference type="SUPFAM" id="SSF56784">
    <property type="entry name" value="HAD-like"/>
    <property type="match status" value="1"/>
</dbReference>
<dbReference type="AlphaFoldDB" id="A0A0K1PL13"/>
<dbReference type="Gene3D" id="3.40.50.1000">
    <property type="entry name" value="HAD superfamily/HAD-like"/>
    <property type="match status" value="1"/>
</dbReference>
<keyword evidence="6" id="KW-1185">Reference proteome</keyword>
<accession>A0A0K1PL13</accession>
<dbReference type="Proteomes" id="UP000064967">
    <property type="component" value="Chromosome"/>
</dbReference>
<dbReference type="PANTHER" id="PTHR43434:SF1">
    <property type="entry name" value="PHOSPHOGLYCOLATE PHOSPHATASE"/>
    <property type="match status" value="1"/>
</dbReference>
<organism evidence="5 6">
    <name type="scientific">Labilithrix luteola</name>
    <dbReference type="NCBI Taxonomy" id="1391654"/>
    <lineage>
        <taxon>Bacteria</taxon>
        <taxon>Pseudomonadati</taxon>
        <taxon>Myxococcota</taxon>
        <taxon>Polyangia</taxon>
        <taxon>Polyangiales</taxon>
        <taxon>Labilitrichaceae</taxon>
        <taxon>Labilithrix</taxon>
    </lineage>
</organism>
<dbReference type="InterPro" id="IPR023198">
    <property type="entry name" value="PGP-like_dom2"/>
</dbReference>
<dbReference type="InterPro" id="IPR050155">
    <property type="entry name" value="HAD-like_hydrolase_sf"/>
</dbReference>
<proteinExistence type="inferred from homology"/>
<dbReference type="GO" id="GO:0005829">
    <property type="term" value="C:cytosol"/>
    <property type="evidence" value="ECO:0007669"/>
    <property type="project" value="TreeGrafter"/>
</dbReference>
<dbReference type="GO" id="GO:0008967">
    <property type="term" value="F:phosphoglycolate phosphatase activity"/>
    <property type="evidence" value="ECO:0007669"/>
    <property type="project" value="UniProtKB-EC"/>
</dbReference>
<dbReference type="InterPro" id="IPR036412">
    <property type="entry name" value="HAD-like_sf"/>
</dbReference>